<name>A0A420E6G4_9ALTE</name>
<organism evidence="11 12">
    <name type="scientific">Alginatibacterium sediminis</name>
    <dbReference type="NCBI Taxonomy" id="2164068"/>
    <lineage>
        <taxon>Bacteria</taxon>
        <taxon>Pseudomonadati</taxon>
        <taxon>Pseudomonadota</taxon>
        <taxon>Gammaproteobacteria</taxon>
        <taxon>Alteromonadales</taxon>
        <taxon>Alteromonadaceae</taxon>
        <taxon>Alginatibacterium</taxon>
    </lineage>
</organism>
<keyword evidence="3" id="KW-1003">Cell membrane</keyword>
<comment type="subcellular location">
    <subcellularLocation>
        <location evidence="1 9">Cell inner membrane</location>
        <topology evidence="1 9">Single-pass membrane protein</topology>
    </subcellularLocation>
</comment>
<dbReference type="PANTHER" id="PTHR38779:SF2">
    <property type="entry name" value="TYPE II SECRETION SYSTEM PROTEIN I-RELATED"/>
    <property type="match status" value="1"/>
</dbReference>
<gene>
    <name evidence="11" type="primary">gspI</name>
    <name evidence="11" type="ORF">DBZ36_19225</name>
</gene>
<keyword evidence="8" id="KW-0472">Membrane</keyword>
<dbReference type="OrthoDB" id="6121517at2"/>
<accession>A0A420E6G4</accession>
<dbReference type="EMBL" id="RAQO01000012">
    <property type="protein sequence ID" value="RKF13338.1"/>
    <property type="molecule type" value="Genomic_DNA"/>
</dbReference>
<dbReference type="NCBIfam" id="TIGR01707">
    <property type="entry name" value="gspI"/>
    <property type="match status" value="1"/>
</dbReference>
<dbReference type="InterPro" id="IPR045584">
    <property type="entry name" value="Pilin-like"/>
</dbReference>
<dbReference type="AlphaFoldDB" id="A0A420E6G4"/>
<keyword evidence="5 9" id="KW-0997">Cell inner membrane</keyword>
<evidence type="ECO:0000256" key="6">
    <source>
        <dbReference type="ARBA" id="ARBA00022692"/>
    </source>
</evidence>
<evidence type="ECO:0000256" key="2">
    <source>
        <dbReference type="ARBA" id="ARBA00008358"/>
    </source>
</evidence>
<reference evidence="11 12" key="1">
    <citation type="submission" date="2018-09" db="EMBL/GenBank/DDBJ databases">
        <authorList>
            <person name="Wang Z."/>
        </authorList>
    </citation>
    <scope>NUCLEOTIDE SEQUENCE [LARGE SCALE GENOMIC DNA]</scope>
    <source>
        <strain evidence="11 12">ALS 81</strain>
    </source>
</reference>
<feature type="domain" description="Type II secretion system protein GspI C-terminal" evidence="10">
    <location>
        <begin position="34"/>
        <end position="116"/>
    </location>
</feature>
<comment type="subunit">
    <text evidence="9">Type II secretion is composed of four main components: the outer membrane complex, the inner membrane complex, the cytoplasmic secretion ATPase and the periplasm-spanning pseudopilus.</text>
</comment>
<dbReference type="PANTHER" id="PTHR38779">
    <property type="entry name" value="TYPE II SECRETION SYSTEM PROTEIN I-RELATED"/>
    <property type="match status" value="1"/>
</dbReference>
<dbReference type="InterPro" id="IPR010052">
    <property type="entry name" value="T2SS_protein-GspI"/>
</dbReference>
<evidence type="ECO:0000256" key="7">
    <source>
        <dbReference type="ARBA" id="ARBA00022989"/>
    </source>
</evidence>
<evidence type="ECO:0000256" key="4">
    <source>
        <dbReference type="ARBA" id="ARBA00022481"/>
    </source>
</evidence>
<dbReference type="Pfam" id="PF02501">
    <property type="entry name" value="T2SSI"/>
    <property type="match status" value="1"/>
</dbReference>
<keyword evidence="4 9" id="KW-0488">Methylation</keyword>
<comment type="PTM">
    <text evidence="9">Cleaved by prepilin peptidase.</text>
</comment>
<evidence type="ECO:0000256" key="8">
    <source>
        <dbReference type="ARBA" id="ARBA00023136"/>
    </source>
</evidence>
<keyword evidence="7" id="KW-1133">Transmembrane helix</keyword>
<dbReference type="GO" id="GO:0015628">
    <property type="term" value="P:protein secretion by the type II secretion system"/>
    <property type="evidence" value="ECO:0007669"/>
    <property type="project" value="UniProtKB-UniRule"/>
</dbReference>
<comment type="function">
    <text evidence="9">Component of the type II secretion system required for the energy-dependent secretion of extracellular factors such as proteases and toxins from the periplasm.</text>
</comment>
<evidence type="ECO:0000259" key="10">
    <source>
        <dbReference type="Pfam" id="PF02501"/>
    </source>
</evidence>
<protein>
    <recommendedName>
        <fullName evidence="9">Type II secretion system protein I</fullName>
        <shortName evidence="9">T2SS minor pseudopilin I</shortName>
    </recommendedName>
</protein>
<evidence type="ECO:0000313" key="12">
    <source>
        <dbReference type="Proteomes" id="UP000286482"/>
    </source>
</evidence>
<evidence type="ECO:0000256" key="3">
    <source>
        <dbReference type="ARBA" id="ARBA00022475"/>
    </source>
</evidence>
<evidence type="ECO:0000256" key="9">
    <source>
        <dbReference type="RuleBase" id="RU368030"/>
    </source>
</evidence>
<sequence>MTLLEVMVAMAILAIAGVTIAQSASGHLRSLQMLEQNTYALWVADNQMADLVLTQDWRSAAGDKGTEQVAQQTFFWRWERVATSDPEFLALRVFVYESENLLNKRDNPIAQLQTYVWDGS</sequence>
<dbReference type="SUPFAM" id="SSF54523">
    <property type="entry name" value="Pili subunits"/>
    <property type="match status" value="1"/>
</dbReference>
<dbReference type="InterPro" id="IPR012902">
    <property type="entry name" value="N_methyl_site"/>
</dbReference>
<evidence type="ECO:0000256" key="5">
    <source>
        <dbReference type="ARBA" id="ARBA00022519"/>
    </source>
</evidence>
<dbReference type="GO" id="GO:0015627">
    <property type="term" value="C:type II protein secretion system complex"/>
    <property type="evidence" value="ECO:0007669"/>
    <property type="project" value="UniProtKB-UniRule"/>
</dbReference>
<keyword evidence="6" id="KW-0812">Transmembrane</keyword>
<evidence type="ECO:0000313" key="11">
    <source>
        <dbReference type="EMBL" id="RKF13338.1"/>
    </source>
</evidence>
<proteinExistence type="inferred from homology"/>
<comment type="caution">
    <text evidence="11">The sequence shown here is derived from an EMBL/GenBank/DDBJ whole genome shotgun (WGS) entry which is preliminary data.</text>
</comment>
<dbReference type="Gene3D" id="3.30.1300.30">
    <property type="entry name" value="GSPII I/J protein-like"/>
    <property type="match status" value="1"/>
</dbReference>
<comment type="similarity">
    <text evidence="2 9">Belongs to the GSP I family.</text>
</comment>
<dbReference type="GO" id="GO:0005886">
    <property type="term" value="C:plasma membrane"/>
    <property type="evidence" value="ECO:0007669"/>
    <property type="project" value="UniProtKB-SubCell"/>
</dbReference>
<keyword evidence="12" id="KW-1185">Reference proteome</keyword>
<dbReference type="Proteomes" id="UP000286482">
    <property type="component" value="Unassembled WGS sequence"/>
</dbReference>
<dbReference type="NCBIfam" id="TIGR02532">
    <property type="entry name" value="IV_pilin_GFxxxE"/>
    <property type="match status" value="1"/>
</dbReference>
<dbReference type="InterPro" id="IPR003413">
    <property type="entry name" value="T2SS_GspI_C"/>
</dbReference>
<evidence type="ECO:0000256" key="1">
    <source>
        <dbReference type="ARBA" id="ARBA00004377"/>
    </source>
</evidence>